<comment type="caution">
    <text evidence="1">The sequence shown here is derived from an EMBL/GenBank/DDBJ whole genome shotgun (WGS) entry which is preliminary data.</text>
</comment>
<evidence type="ECO:0000313" key="2">
    <source>
        <dbReference type="Proteomes" id="UP001055811"/>
    </source>
</evidence>
<protein>
    <submittedName>
        <fullName evidence="1">Uncharacterized protein</fullName>
    </submittedName>
</protein>
<sequence>MFESVYVGTAAMVLCVLVAKFLQIDLNNAWNLPECALNWRAEAYNFAVPNVSILRHAAIVIAYTSSTDASLLFFVVNEHIDLKFELILRKLLWTMNSYSMTDLLHMKFSCAGNMILRLHLLGYVTHSCSFCGMVSSSSLILTLINFLPEDSEISSP</sequence>
<name>A0ACB9GEY3_CICIN</name>
<reference evidence="2" key="1">
    <citation type="journal article" date="2022" name="Mol. Ecol. Resour.">
        <title>The genomes of chicory, endive, great burdock and yacon provide insights into Asteraceae palaeo-polyploidization history and plant inulin production.</title>
        <authorList>
            <person name="Fan W."/>
            <person name="Wang S."/>
            <person name="Wang H."/>
            <person name="Wang A."/>
            <person name="Jiang F."/>
            <person name="Liu H."/>
            <person name="Zhao H."/>
            <person name="Xu D."/>
            <person name="Zhang Y."/>
        </authorList>
    </citation>
    <scope>NUCLEOTIDE SEQUENCE [LARGE SCALE GENOMIC DNA]</scope>
    <source>
        <strain evidence="2">cv. Punajuju</strain>
    </source>
</reference>
<dbReference type="Proteomes" id="UP001055811">
    <property type="component" value="Linkage Group LG02"/>
</dbReference>
<accession>A0ACB9GEY3</accession>
<gene>
    <name evidence="1" type="ORF">L2E82_12030</name>
</gene>
<organism evidence="1 2">
    <name type="scientific">Cichorium intybus</name>
    <name type="common">Chicory</name>
    <dbReference type="NCBI Taxonomy" id="13427"/>
    <lineage>
        <taxon>Eukaryota</taxon>
        <taxon>Viridiplantae</taxon>
        <taxon>Streptophyta</taxon>
        <taxon>Embryophyta</taxon>
        <taxon>Tracheophyta</taxon>
        <taxon>Spermatophyta</taxon>
        <taxon>Magnoliopsida</taxon>
        <taxon>eudicotyledons</taxon>
        <taxon>Gunneridae</taxon>
        <taxon>Pentapetalae</taxon>
        <taxon>asterids</taxon>
        <taxon>campanulids</taxon>
        <taxon>Asterales</taxon>
        <taxon>Asteraceae</taxon>
        <taxon>Cichorioideae</taxon>
        <taxon>Cichorieae</taxon>
        <taxon>Cichoriinae</taxon>
        <taxon>Cichorium</taxon>
    </lineage>
</organism>
<reference evidence="1 2" key="2">
    <citation type="journal article" date="2022" name="Mol. Ecol. Resour.">
        <title>The genomes of chicory, endive, great burdock and yacon provide insights into Asteraceae paleo-polyploidization history and plant inulin production.</title>
        <authorList>
            <person name="Fan W."/>
            <person name="Wang S."/>
            <person name="Wang H."/>
            <person name="Wang A."/>
            <person name="Jiang F."/>
            <person name="Liu H."/>
            <person name="Zhao H."/>
            <person name="Xu D."/>
            <person name="Zhang Y."/>
        </authorList>
    </citation>
    <scope>NUCLEOTIDE SEQUENCE [LARGE SCALE GENOMIC DNA]</scope>
    <source>
        <strain evidence="2">cv. Punajuju</strain>
        <tissue evidence="1">Leaves</tissue>
    </source>
</reference>
<proteinExistence type="predicted"/>
<dbReference type="EMBL" id="CM042010">
    <property type="protein sequence ID" value="KAI3781999.1"/>
    <property type="molecule type" value="Genomic_DNA"/>
</dbReference>
<keyword evidence="2" id="KW-1185">Reference proteome</keyword>
<evidence type="ECO:0000313" key="1">
    <source>
        <dbReference type="EMBL" id="KAI3781999.1"/>
    </source>
</evidence>